<evidence type="ECO:0000256" key="1">
    <source>
        <dbReference type="SAM" id="SignalP"/>
    </source>
</evidence>
<feature type="chain" id="PRO_5015428326" description="Pullulanase" evidence="1">
    <location>
        <begin position="19"/>
        <end position="166"/>
    </location>
</feature>
<name>A0A2S0VQF6_9ALTE</name>
<gene>
    <name evidence="2" type="ORF">C2869_08415</name>
</gene>
<sequence length="166" mass="18924">MKLRAFLATCLTTTLLLAGCASQPTQVPEEDRSEYLYLRGSFTWFDAEDDYKVEKVAGQLYKTTVELVADGQAYEFKFADESWSRGRNCGYANKNQDEVVEIGNKVKANCGAKFEFFRFTPKESGKYDFFIDYGQSEQSPSIWISAYQPDLIDKVVDPIKNNMPDL</sequence>
<dbReference type="Proteomes" id="UP000244441">
    <property type="component" value="Chromosome"/>
</dbReference>
<dbReference type="EMBL" id="CP026604">
    <property type="protein sequence ID" value="AWB66447.1"/>
    <property type="molecule type" value="Genomic_DNA"/>
</dbReference>
<dbReference type="OrthoDB" id="6196650at2"/>
<dbReference type="PROSITE" id="PS51257">
    <property type="entry name" value="PROKAR_LIPOPROTEIN"/>
    <property type="match status" value="1"/>
</dbReference>
<dbReference type="KEGG" id="cate:C2869_08415"/>
<accession>A0A2S0VQF6</accession>
<dbReference type="RefSeq" id="WP_108602510.1">
    <property type="nucleotide sequence ID" value="NZ_CP026604.1"/>
</dbReference>
<evidence type="ECO:0000313" key="2">
    <source>
        <dbReference type="EMBL" id="AWB66447.1"/>
    </source>
</evidence>
<proteinExistence type="predicted"/>
<keyword evidence="3" id="KW-1185">Reference proteome</keyword>
<evidence type="ECO:0008006" key="4">
    <source>
        <dbReference type="Google" id="ProtNLM"/>
    </source>
</evidence>
<organism evidence="2 3">
    <name type="scientific">Saccharobesus litoralis</name>
    <dbReference type="NCBI Taxonomy" id="2172099"/>
    <lineage>
        <taxon>Bacteria</taxon>
        <taxon>Pseudomonadati</taxon>
        <taxon>Pseudomonadota</taxon>
        <taxon>Gammaproteobacteria</taxon>
        <taxon>Alteromonadales</taxon>
        <taxon>Alteromonadaceae</taxon>
        <taxon>Saccharobesus</taxon>
    </lineage>
</organism>
<protein>
    <recommendedName>
        <fullName evidence="4">Pullulanase</fullName>
    </recommendedName>
</protein>
<feature type="signal peptide" evidence="1">
    <location>
        <begin position="1"/>
        <end position="18"/>
    </location>
</feature>
<reference evidence="2 3" key="1">
    <citation type="submission" date="2018-01" db="EMBL/GenBank/DDBJ databases">
        <title>Genome sequence of a Cantenovulum-like bacteria.</title>
        <authorList>
            <person name="Tan W.R."/>
            <person name="Lau N.-S."/>
            <person name="Go F."/>
            <person name="Amirul A.-A.A."/>
        </authorList>
    </citation>
    <scope>NUCLEOTIDE SEQUENCE [LARGE SCALE GENOMIC DNA]</scope>
    <source>
        <strain evidence="2 3">CCB-QB4</strain>
    </source>
</reference>
<evidence type="ECO:0000313" key="3">
    <source>
        <dbReference type="Proteomes" id="UP000244441"/>
    </source>
</evidence>
<dbReference type="AlphaFoldDB" id="A0A2S0VQF6"/>
<keyword evidence="1" id="KW-0732">Signal</keyword>